<proteinExistence type="predicted"/>
<dbReference type="AlphaFoldDB" id="A0AAV4B8Y3"/>
<accession>A0AAV4B8Y3</accession>
<organism evidence="1 2">
    <name type="scientific">Plakobranchus ocellatus</name>
    <dbReference type="NCBI Taxonomy" id="259542"/>
    <lineage>
        <taxon>Eukaryota</taxon>
        <taxon>Metazoa</taxon>
        <taxon>Spiralia</taxon>
        <taxon>Lophotrochozoa</taxon>
        <taxon>Mollusca</taxon>
        <taxon>Gastropoda</taxon>
        <taxon>Heterobranchia</taxon>
        <taxon>Euthyneura</taxon>
        <taxon>Panpulmonata</taxon>
        <taxon>Sacoglossa</taxon>
        <taxon>Placobranchoidea</taxon>
        <taxon>Plakobranchidae</taxon>
        <taxon>Plakobranchus</taxon>
    </lineage>
</organism>
<gene>
    <name evidence="1" type="ORF">PoB_004130900</name>
</gene>
<dbReference type="EMBL" id="BLXT01004580">
    <property type="protein sequence ID" value="GFO14804.1"/>
    <property type="molecule type" value="Genomic_DNA"/>
</dbReference>
<evidence type="ECO:0000313" key="2">
    <source>
        <dbReference type="Proteomes" id="UP000735302"/>
    </source>
</evidence>
<comment type="caution">
    <text evidence="1">The sequence shown here is derived from an EMBL/GenBank/DDBJ whole genome shotgun (WGS) entry which is preliminary data.</text>
</comment>
<keyword evidence="2" id="KW-1185">Reference proteome</keyword>
<dbReference type="Proteomes" id="UP000735302">
    <property type="component" value="Unassembled WGS sequence"/>
</dbReference>
<name>A0AAV4B8Y3_9GAST</name>
<protein>
    <submittedName>
        <fullName evidence="1">Uncharacterized protein</fullName>
    </submittedName>
</protein>
<evidence type="ECO:0000313" key="1">
    <source>
        <dbReference type="EMBL" id="GFO14804.1"/>
    </source>
</evidence>
<reference evidence="1 2" key="1">
    <citation type="journal article" date="2021" name="Elife">
        <title>Chloroplast acquisition without the gene transfer in kleptoplastic sea slugs, Plakobranchus ocellatus.</title>
        <authorList>
            <person name="Maeda T."/>
            <person name="Takahashi S."/>
            <person name="Yoshida T."/>
            <person name="Shimamura S."/>
            <person name="Takaki Y."/>
            <person name="Nagai Y."/>
            <person name="Toyoda A."/>
            <person name="Suzuki Y."/>
            <person name="Arimoto A."/>
            <person name="Ishii H."/>
            <person name="Satoh N."/>
            <person name="Nishiyama T."/>
            <person name="Hasebe M."/>
            <person name="Maruyama T."/>
            <person name="Minagawa J."/>
            <person name="Obokata J."/>
            <person name="Shigenobu S."/>
        </authorList>
    </citation>
    <scope>NUCLEOTIDE SEQUENCE [LARGE SCALE GENOMIC DNA]</scope>
</reference>
<sequence>MGNPLIEDSLYLFSIDFQDIMSEEVVKTVRAIKSLGQQQHSNFIEELFVKREKPMTNRGIDLLMLCFLTNNHGLPTKGASVS</sequence>